<dbReference type="NCBIfam" id="NF006088">
    <property type="entry name" value="PRK08238.1"/>
    <property type="match status" value="1"/>
</dbReference>
<comment type="subcellular location">
    <subcellularLocation>
        <location evidence="1">Membrane</location>
        <topology evidence="1">Multi-pass membrane protein</topology>
    </subcellularLocation>
</comment>
<dbReference type="InterPro" id="IPR023214">
    <property type="entry name" value="HAD_sf"/>
</dbReference>
<accession>A0A0T5NU53</accession>
<feature type="transmembrane region" description="Helical" evidence="6">
    <location>
        <begin position="388"/>
        <end position="408"/>
    </location>
</feature>
<sequence>MKNLKAGSVLAVDLDGTLLRSDMLFESFWSATSRDWRAPIKATAALRRGKAALKQDLAALMDLDVTTLPYEQRVIDYVEAWRAKGGTVVLVTATNENIASKIAEHLGIFDEVHGSNGSRNLKGGEKAIFLKSRFGERSFTYIGDSNADLPVWAEAGKAVTINLPGAVRRQVERLGIETEHLANQRPGPRDYLRAIRVHQWLKNCLVFLPMLGAHQFDGVTFLQSLTAFVVFSFVASSVYVLNDLLDLRSDRSHPTKCRRPFAAGVIPIAQATYMIAGLMAVGLVLALLLGGDFVAVMLLYIVLTTAYSVWLKRKAIVDIGTLAGLYTLRIAAGAVATGIPLSVWLLAFSVFFFLSLAIVKRQAELTEGAARGKLKAAGRGYVVDDLPVLVMMAVASGYVSVLVLALYIQSSNVKTLYVRPELLSLICGVFLYWISRVVLIAHRGQMNEDPIVFAAYDRVSQACLLLTFAIAAAASWP</sequence>
<dbReference type="GO" id="GO:0016765">
    <property type="term" value="F:transferase activity, transferring alkyl or aryl (other than methyl) groups"/>
    <property type="evidence" value="ECO:0007669"/>
    <property type="project" value="InterPro"/>
</dbReference>
<dbReference type="PATRIC" id="fig|1641875.4.peg.4454"/>
<evidence type="ECO:0000256" key="4">
    <source>
        <dbReference type="ARBA" id="ARBA00022989"/>
    </source>
</evidence>
<dbReference type="Pfam" id="PF01040">
    <property type="entry name" value="UbiA"/>
    <property type="match status" value="1"/>
</dbReference>
<dbReference type="Proteomes" id="UP000051295">
    <property type="component" value="Unassembled WGS sequence"/>
</dbReference>
<keyword evidence="7" id="KW-0808">Transferase</keyword>
<evidence type="ECO:0000256" key="5">
    <source>
        <dbReference type="ARBA" id="ARBA00023136"/>
    </source>
</evidence>
<keyword evidence="5 6" id="KW-0472">Membrane</keyword>
<dbReference type="SUPFAM" id="SSF56784">
    <property type="entry name" value="HAD-like"/>
    <property type="match status" value="1"/>
</dbReference>
<dbReference type="Pfam" id="PF12710">
    <property type="entry name" value="HAD"/>
    <property type="match status" value="1"/>
</dbReference>
<dbReference type="AlphaFoldDB" id="A0A0T5NU53"/>
<evidence type="ECO:0000313" key="8">
    <source>
        <dbReference type="Proteomes" id="UP000051295"/>
    </source>
</evidence>
<keyword evidence="8" id="KW-1185">Reference proteome</keyword>
<dbReference type="InterPro" id="IPR036412">
    <property type="entry name" value="HAD-like_sf"/>
</dbReference>
<dbReference type="InterPro" id="IPR044878">
    <property type="entry name" value="UbiA_sf"/>
</dbReference>
<dbReference type="EMBL" id="LAXJ01000009">
    <property type="protein sequence ID" value="KRS12466.1"/>
    <property type="molecule type" value="Genomic_DNA"/>
</dbReference>
<feature type="transmembrane region" description="Helical" evidence="6">
    <location>
        <begin position="221"/>
        <end position="241"/>
    </location>
</feature>
<feature type="transmembrane region" description="Helical" evidence="6">
    <location>
        <begin position="293"/>
        <end position="310"/>
    </location>
</feature>
<dbReference type="InterPro" id="IPR000537">
    <property type="entry name" value="UbiA_prenyltransferase"/>
</dbReference>
<evidence type="ECO:0000256" key="1">
    <source>
        <dbReference type="ARBA" id="ARBA00004141"/>
    </source>
</evidence>
<evidence type="ECO:0000256" key="2">
    <source>
        <dbReference type="ARBA" id="ARBA00022475"/>
    </source>
</evidence>
<name>A0A0T5NU53_9RHOB</name>
<evidence type="ECO:0000313" key="7">
    <source>
        <dbReference type="EMBL" id="KRS12466.1"/>
    </source>
</evidence>
<dbReference type="STRING" id="1641875.XM53_10185"/>
<dbReference type="Gene3D" id="3.40.50.1000">
    <property type="entry name" value="HAD superfamily/HAD-like"/>
    <property type="match status" value="1"/>
</dbReference>
<dbReference type="GO" id="GO:0016020">
    <property type="term" value="C:membrane"/>
    <property type="evidence" value="ECO:0007669"/>
    <property type="project" value="UniProtKB-SubCell"/>
</dbReference>
<organism evidence="7 8">
    <name type="scientific">Roseovarius atlanticus</name>
    <dbReference type="NCBI Taxonomy" id="1641875"/>
    <lineage>
        <taxon>Bacteria</taxon>
        <taxon>Pseudomonadati</taxon>
        <taxon>Pseudomonadota</taxon>
        <taxon>Alphaproteobacteria</taxon>
        <taxon>Rhodobacterales</taxon>
        <taxon>Roseobacteraceae</taxon>
        <taxon>Roseovarius</taxon>
    </lineage>
</organism>
<keyword evidence="2" id="KW-1003">Cell membrane</keyword>
<dbReference type="CDD" id="cd13963">
    <property type="entry name" value="PT_UbiA_2"/>
    <property type="match status" value="1"/>
</dbReference>
<gene>
    <name evidence="7" type="ORF">XM53_10185</name>
</gene>
<keyword evidence="4 6" id="KW-1133">Transmembrane helix</keyword>
<feature type="transmembrane region" description="Helical" evidence="6">
    <location>
        <begin position="420"/>
        <end position="439"/>
    </location>
</feature>
<reference evidence="7 8" key="1">
    <citation type="submission" date="2015-04" db="EMBL/GenBank/DDBJ databases">
        <title>The draft genome sequence of Roseovarius sp.R12b.</title>
        <authorList>
            <person name="Li G."/>
            <person name="Lai Q."/>
            <person name="Shao Z."/>
            <person name="Yan P."/>
        </authorList>
    </citation>
    <scope>NUCLEOTIDE SEQUENCE [LARGE SCALE GENOMIC DNA]</scope>
    <source>
        <strain evidence="7 8">R12B</strain>
    </source>
</reference>
<comment type="caution">
    <text evidence="7">The sequence shown here is derived from an EMBL/GenBank/DDBJ whole genome shotgun (WGS) entry which is preliminary data.</text>
</comment>
<feature type="transmembrane region" description="Helical" evidence="6">
    <location>
        <begin position="330"/>
        <end position="358"/>
    </location>
</feature>
<proteinExistence type="predicted"/>
<evidence type="ECO:0000256" key="3">
    <source>
        <dbReference type="ARBA" id="ARBA00022692"/>
    </source>
</evidence>
<evidence type="ECO:0000256" key="6">
    <source>
        <dbReference type="SAM" id="Phobius"/>
    </source>
</evidence>
<protein>
    <submittedName>
        <fullName evidence="7">Prenyltransferase</fullName>
    </submittedName>
</protein>
<dbReference type="Gene3D" id="1.10.357.140">
    <property type="entry name" value="UbiA prenyltransferase"/>
    <property type="match status" value="1"/>
</dbReference>
<feature type="transmembrane region" description="Helical" evidence="6">
    <location>
        <begin position="261"/>
        <end position="287"/>
    </location>
</feature>
<keyword evidence="3 6" id="KW-0812">Transmembrane</keyword>